<dbReference type="Proteomes" id="UP000824166">
    <property type="component" value="Unassembled WGS sequence"/>
</dbReference>
<dbReference type="InterPro" id="IPR000515">
    <property type="entry name" value="MetI-like"/>
</dbReference>
<protein>
    <submittedName>
        <fullName evidence="9">Sugar ABC transporter permease</fullName>
    </submittedName>
</protein>
<keyword evidence="5 7" id="KW-1133">Transmembrane helix</keyword>
<evidence type="ECO:0000256" key="6">
    <source>
        <dbReference type="ARBA" id="ARBA00023136"/>
    </source>
</evidence>
<dbReference type="PROSITE" id="PS50928">
    <property type="entry name" value="ABC_TM1"/>
    <property type="match status" value="1"/>
</dbReference>
<sequence length="311" mass="33993">MAPRPRPRSKAGLSGHKYAGPLFASPALIGLAIFLVAPFVLAVVLSFYRVQLNSPRPARFIGFEQYTRLFTDPDLSAAFGHALLNNFTFAVIVVPVQTVLALGLAVLVNRKLRGMVIFRTFIFMPLVFPLALTAVIWRLIYSRGDEGLLNAILGFFSGGALSSQDWLGSPSTALGSIIVMSIWQSVSFQMIIVLAALQSVPTELYEAASLDRANKWQQFMNVTVPGIRNTLIFVALITTIFSFRLFDQVYLLSRSGSVDRGSTETVMTQIINTGFDNNNVGQAAAMTVIFMVIITVIAIIQRAAVRQRGGV</sequence>
<keyword evidence="10" id="KW-1185">Reference proteome</keyword>
<keyword evidence="6 7" id="KW-0472">Membrane</keyword>
<dbReference type="InterPro" id="IPR051393">
    <property type="entry name" value="ABC_transporter_permease"/>
</dbReference>
<accession>A0ABS6I2G9</accession>
<comment type="caution">
    <text evidence="9">The sequence shown here is derived from an EMBL/GenBank/DDBJ whole genome shotgun (WGS) entry which is preliminary data.</text>
</comment>
<evidence type="ECO:0000256" key="4">
    <source>
        <dbReference type="ARBA" id="ARBA00022692"/>
    </source>
</evidence>
<feature type="transmembrane region" description="Helical" evidence="7">
    <location>
        <begin position="120"/>
        <end position="140"/>
    </location>
</feature>
<evidence type="ECO:0000256" key="3">
    <source>
        <dbReference type="ARBA" id="ARBA00022475"/>
    </source>
</evidence>
<dbReference type="Pfam" id="PF00528">
    <property type="entry name" value="BPD_transp_1"/>
    <property type="match status" value="1"/>
</dbReference>
<feature type="transmembrane region" description="Helical" evidence="7">
    <location>
        <begin position="87"/>
        <end position="108"/>
    </location>
</feature>
<keyword evidence="2 7" id="KW-0813">Transport</keyword>
<evidence type="ECO:0000256" key="1">
    <source>
        <dbReference type="ARBA" id="ARBA00004651"/>
    </source>
</evidence>
<evidence type="ECO:0000259" key="8">
    <source>
        <dbReference type="PROSITE" id="PS50928"/>
    </source>
</evidence>
<dbReference type="PANTHER" id="PTHR30193:SF37">
    <property type="entry name" value="INNER MEMBRANE ABC TRANSPORTER PERMEASE PROTEIN YCJO"/>
    <property type="match status" value="1"/>
</dbReference>
<feature type="transmembrane region" description="Helical" evidence="7">
    <location>
        <begin position="21"/>
        <end position="48"/>
    </location>
</feature>
<feature type="transmembrane region" description="Helical" evidence="7">
    <location>
        <begin position="226"/>
        <end position="246"/>
    </location>
</feature>
<feature type="transmembrane region" description="Helical" evidence="7">
    <location>
        <begin position="283"/>
        <end position="305"/>
    </location>
</feature>
<evidence type="ECO:0000313" key="9">
    <source>
        <dbReference type="EMBL" id="MBU8865933.1"/>
    </source>
</evidence>
<organism evidence="9 10">
    <name type="scientific">Paenarthrobacter aromaticivorans</name>
    <dbReference type="NCBI Taxonomy" id="2849150"/>
    <lineage>
        <taxon>Bacteria</taxon>
        <taxon>Bacillati</taxon>
        <taxon>Actinomycetota</taxon>
        <taxon>Actinomycetes</taxon>
        <taxon>Micrococcales</taxon>
        <taxon>Micrococcaceae</taxon>
        <taxon>Paenarthrobacter</taxon>
    </lineage>
</organism>
<reference evidence="9 10" key="1">
    <citation type="submission" date="2021-06" db="EMBL/GenBank/DDBJ databases">
        <authorList>
            <person name="Jeong J.W."/>
        </authorList>
    </citation>
    <scope>NUCLEOTIDE SEQUENCE [LARGE SCALE GENOMIC DNA]</scope>
    <source>
        <strain evidence="9 10">MMS21-TAE1-1</strain>
    </source>
</reference>
<feature type="transmembrane region" description="Helical" evidence="7">
    <location>
        <begin position="173"/>
        <end position="197"/>
    </location>
</feature>
<dbReference type="PANTHER" id="PTHR30193">
    <property type="entry name" value="ABC TRANSPORTER PERMEASE PROTEIN"/>
    <property type="match status" value="1"/>
</dbReference>
<evidence type="ECO:0000256" key="7">
    <source>
        <dbReference type="RuleBase" id="RU363032"/>
    </source>
</evidence>
<evidence type="ECO:0000313" key="10">
    <source>
        <dbReference type="Proteomes" id="UP000824166"/>
    </source>
</evidence>
<keyword evidence="3" id="KW-1003">Cell membrane</keyword>
<gene>
    <name evidence="9" type="ORF">KSW38_06475</name>
</gene>
<comment type="similarity">
    <text evidence="7">Belongs to the binding-protein-dependent transport system permease family.</text>
</comment>
<evidence type="ECO:0000256" key="2">
    <source>
        <dbReference type="ARBA" id="ARBA00022448"/>
    </source>
</evidence>
<feature type="domain" description="ABC transmembrane type-1" evidence="8">
    <location>
        <begin position="83"/>
        <end position="301"/>
    </location>
</feature>
<dbReference type="EMBL" id="JAHOPC010000002">
    <property type="protein sequence ID" value="MBU8865933.1"/>
    <property type="molecule type" value="Genomic_DNA"/>
</dbReference>
<proteinExistence type="inferred from homology"/>
<dbReference type="CDD" id="cd06261">
    <property type="entry name" value="TM_PBP2"/>
    <property type="match status" value="1"/>
</dbReference>
<name>A0ABS6I2G9_9MICC</name>
<evidence type="ECO:0000256" key="5">
    <source>
        <dbReference type="ARBA" id="ARBA00022989"/>
    </source>
</evidence>
<keyword evidence="4 7" id="KW-0812">Transmembrane</keyword>
<comment type="subcellular location">
    <subcellularLocation>
        <location evidence="1 7">Cell membrane</location>
        <topology evidence="1 7">Multi-pass membrane protein</topology>
    </subcellularLocation>
</comment>